<keyword evidence="2" id="KW-1185">Reference proteome</keyword>
<dbReference type="RefSeq" id="WP_264207697.1">
    <property type="nucleotide sequence ID" value="NZ_JAOZEW010000021.1"/>
</dbReference>
<dbReference type="AlphaFoldDB" id="A0A9X3C7X2"/>
<name>A0A9X3C7X2_9FLAO</name>
<sequence length="297" mass="34616">MKSIINTLIFLSSVLIYCQENDDFSKRLKAINTQTVAYYNVDGINFSNQTFNYEFSEKNLKKIYRKFSLKESDLKIKDDSLNYNNLYITKSVNVIDNINQINSYYFVEDKNKTISVFWFGYYNKIDKYFERKYINRILNHEIPKEVFESRTIDSIDFAGRKIKLGNNCYWTNINTIQCPYNGEMNWSVHKTMESAQQSISNQFNITKSQKTGKIISEEEIDVIFEGTETKAKKVIYDFTGLKSLLAGMSGGKTLTIYYVANKVRGNYVSCCMSFWNNDTITENGLAPLLEEVMQIKK</sequence>
<proteinExistence type="predicted"/>
<evidence type="ECO:0000313" key="1">
    <source>
        <dbReference type="EMBL" id="MCV9929608.1"/>
    </source>
</evidence>
<dbReference type="EMBL" id="JAOZEW010000021">
    <property type="protein sequence ID" value="MCV9929608.1"/>
    <property type="molecule type" value="Genomic_DNA"/>
</dbReference>
<organism evidence="1 2">
    <name type="scientific">Flavobacterium shii</name>
    <dbReference type="NCBI Taxonomy" id="2987687"/>
    <lineage>
        <taxon>Bacteria</taxon>
        <taxon>Pseudomonadati</taxon>
        <taxon>Bacteroidota</taxon>
        <taxon>Flavobacteriia</taxon>
        <taxon>Flavobacteriales</taxon>
        <taxon>Flavobacteriaceae</taxon>
        <taxon>Flavobacterium</taxon>
    </lineage>
</organism>
<evidence type="ECO:0000313" key="2">
    <source>
        <dbReference type="Proteomes" id="UP001151079"/>
    </source>
</evidence>
<accession>A0A9X3C7X2</accession>
<reference evidence="1" key="1">
    <citation type="submission" date="2022-10" db="EMBL/GenBank/DDBJ databases">
        <title>Two novel species of Flavobacterium.</title>
        <authorList>
            <person name="Liu Q."/>
            <person name="Xin Y.-H."/>
        </authorList>
    </citation>
    <scope>NUCLEOTIDE SEQUENCE</scope>
    <source>
        <strain evidence="1">LS1R49</strain>
    </source>
</reference>
<protein>
    <submittedName>
        <fullName evidence="1">Uncharacterized protein</fullName>
    </submittedName>
</protein>
<dbReference type="Proteomes" id="UP001151079">
    <property type="component" value="Unassembled WGS sequence"/>
</dbReference>
<comment type="caution">
    <text evidence="1">The sequence shown here is derived from an EMBL/GenBank/DDBJ whole genome shotgun (WGS) entry which is preliminary data.</text>
</comment>
<gene>
    <name evidence="1" type="ORF">OIU83_18245</name>
</gene>